<dbReference type="STRING" id="1161919.EPIR_0705"/>
<dbReference type="Pfam" id="PF03695">
    <property type="entry name" value="UPF0149"/>
    <property type="match status" value="1"/>
</dbReference>
<sequence>MNLFSQRRPKRMSLTNIMPGYNALASVLTQQGVAMTPAEMHGLISGLICGGSGDRWQTQVHDLTNEGMAWSQVLALPLQELHDATGNALEDDGFLFQLYLPDDDDISVFDRADALAGWVNHFLLGLGVTQPKLDKVKGETGEAIDDLRTIAQLGYDEDEDQEELEQSLEEVVEYVRVAALLCHDTFTRVVAPTNVEMKKPTLH</sequence>
<evidence type="ECO:0000256" key="1">
    <source>
        <dbReference type="ARBA" id="ARBA00038308"/>
    </source>
</evidence>
<dbReference type="GO" id="GO:0005829">
    <property type="term" value="C:cytosol"/>
    <property type="evidence" value="ECO:0007669"/>
    <property type="project" value="TreeGrafter"/>
</dbReference>
<evidence type="ECO:0000256" key="2">
    <source>
        <dbReference type="HAMAP-Rule" id="MF_00346"/>
    </source>
</evidence>
<proteinExistence type="inferred from homology"/>
<gene>
    <name evidence="3" type="primary">ygfB</name>
    <name evidence="3" type="ORF">EPIR_0705</name>
</gene>
<evidence type="ECO:0000313" key="4">
    <source>
        <dbReference type="Proteomes" id="UP000018217"/>
    </source>
</evidence>
<dbReference type="InterPro" id="IPR011978">
    <property type="entry name" value="YgfB-like"/>
</dbReference>
<dbReference type="InterPro" id="IPR036255">
    <property type="entry name" value="YgfB-like_sf"/>
</dbReference>
<dbReference type="FunFam" id="1.20.120.740:FF:000001">
    <property type="entry name" value="UPF0149 protein YgfB"/>
    <property type="match status" value="1"/>
</dbReference>
<dbReference type="Proteomes" id="UP000018217">
    <property type="component" value="Unassembled WGS sequence"/>
</dbReference>
<dbReference type="EMBL" id="CAHS01000006">
    <property type="protein sequence ID" value="CCG86070.1"/>
    <property type="molecule type" value="Genomic_DNA"/>
</dbReference>
<dbReference type="NCBIfam" id="NF002477">
    <property type="entry name" value="PRK01736.1"/>
    <property type="match status" value="1"/>
</dbReference>
<name>V5Z433_9GAMM</name>
<reference evidence="3 4" key="1">
    <citation type="journal article" date="2013" name="Syst. Appl. Microbiol.">
        <title>Phylogenetic position and virulence apparatus of the pear flower necrosis pathogen Erwinia piriflorinigrans CFBP 5888T as assessed by comparative genomics.</title>
        <authorList>
            <person name="Smits T.H."/>
            <person name="Rezzonico F."/>
            <person name="Lopez M.M."/>
            <person name="Blom J."/>
            <person name="Goesmann A."/>
            <person name="Frey J.E."/>
            <person name="Duffy B."/>
        </authorList>
    </citation>
    <scope>NUCLEOTIDE SEQUENCE [LARGE SCALE GENOMIC DNA]</scope>
    <source>
        <strain evidence="4">CFBP5888</strain>
    </source>
</reference>
<accession>V5Z433</accession>
<dbReference type="HAMAP" id="MF_00346">
    <property type="entry name" value="UPF0149"/>
    <property type="match status" value="1"/>
</dbReference>
<comment type="similarity">
    <text evidence="1 2">Belongs to the UPF0149 family.</text>
</comment>
<comment type="caution">
    <text evidence="3">The sequence shown here is derived from an EMBL/GenBank/DDBJ whole genome shotgun (WGS) entry which is preliminary data.</text>
</comment>
<dbReference type="NCBIfam" id="TIGR02292">
    <property type="entry name" value="ygfB_yecA"/>
    <property type="match status" value="1"/>
</dbReference>
<dbReference type="SUPFAM" id="SSF101327">
    <property type="entry name" value="YgfB-like"/>
    <property type="match status" value="1"/>
</dbReference>
<dbReference type="PANTHER" id="PTHR37528:SF1">
    <property type="entry name" value="UPF0149 PROTEIN YGFB"/>
    <property type="match status" value="1"/>
</dbReference>
<organism evidence="3 4">
    <name type="scientific">Erwinia piriflorinigrans CFBP 5888</name>
    <dbReference type="NCBI Taxonomy" id="1161919"/>
    <lineage>
        <taxon>Bacteria</taxon>
        <taxon>Pseudomonadati</taxon>
        <taxon>Pseudomonadota</taxon>
        <taxon>Gammaproteobacteria</taxon>
        <taxon>Enterobacterales</taxon>
        <taxon>Erwiniaceae</taxon>
        <taxon>Erwinia</taxon>
    </lineage>
</organism>
<dbReference type="Gene3D" id="1.20.120.740">
    <property type="entry name" value="YgfB uncharacterised protein family UPF0149, PF03695"/>
    <property type="match status" value="1"/>
</dbReference>
<keyword evidence="4" id="KW-1185">Reference proteome</keyword>
<dbReference type="PANTHER" id="PTHR37528">
    <property type="entry name" value="UPF0149 PROTEIN YGFB"/>
    <property type="match status" value="1"/>
</dbReference>
<dbReference type="AlphaFoldDB" id="V5Z433"/>
<evidence type="ECO:0000313" key="3">
    <source>
        <dbReference type="EMBL" id="CCG86070.1"/>
    </source>
</evidence>
<protein>
    <recommendedName>
        <fullName evidence="2">UPF0149 protein EPIR_0705</fullName>
    </recommendedName>
</protein>